<protein>
    <submittedName>
        <fullName evidence="1">Heterodisulfide reductase</fullName>
    </submittedName>
</protein>
<dbReference type="Pfam" id="PF13738">
    <property type="entry name" value="Pyr_redox_3"/>
    <property type="match status" value="1"/>
</dbReference>
<dbReference type="STRING" id="83219.PM02_12640"/>
<dbReference type="SUPFAM" id="SSF51905">
    <property type="entry name" value="FAD/NAD(P)-binding domain"/>
    <property type="match status" value="2"/>
</dbReference>
<dbReference type="EMBL" id="JEMU01000010">
    <property type="protein sequence ID" value="KAJ02623.1"/>
    <property type="molecule type" value="Genomic_DNA"/>
</dbReference>
<organism evidence="1 2">
    <name type="scientific">Sulfitobacter mediterraneus</name>
    <dbReference type="NCBI Taxonomy" id="83219"/>
    <lineage>
        <taxon>Bacteria</taxon>
        <taxon>Pseudomonadati</taxon>
        <taxon>Pseudomonadota</taxon>
        <taxon>Alphaproteobacteria</taxon>
        <taxon>Rhodobacterales</taxon>
        <taxon>Roseobacteraceae</taxon>
        <taxon>Sulfitobacter</taxon>
    </lineage>
</organism>
<evidence type="ECO:0000313" key="2">
    <source>
        <dbReference type="Proteomes" id="UP000027337"/>
    </source>
</evidence>
<evidence type="ECO:0000313" key="1">
    <source>
        <dbReference type="EMBL" id="KAJ02623.1"/>
    </source>
</evidence>
<dbReference type="InterPro" id="IPR036188">
    <property type="entry name" value="FAD/NAD-bd_sf"/>
</dbReference>
<dbReference type="Proteomes" id="UP000027337">
    <property type="component" value="Unassembled WGS sequence"/>
</dbReference>
<dbReference type="Gene3D" id="3.50.50.60">
    <property type="entry name" value="FAD/NAD(P)-binding domain"/>
    <property type="match status" value="2"/>
</dbReference>
<dbReference type="InterPro" id="IPR051209">
    <property type="entry name" value="FAD-bind_Monooxygenase_sf"/>
</dbReference>
<accession>A0A061SSI2</accession>
<dbReference type="AlphaFoldDB" id="A0A061SSI2"/>
<reference evidence="1 2" key="1">
    <citation type="journal article" date="2014" name="Genome Announc.">
        <title>Draft Genome Sequences of Two Isolates of the Roseobacter Group, Sulfitobacter sp. Strains 3SOLIMAR09 and 1FIGIMAR09, from Harbors of Mallorca Island (Mediterranean Sea).</title>
        <authorList>
            <person name="Mas-Llado M."/>
            <person name="Pina-Villalonga J.M."/>
            <person name="Brunet-Galmes I."/>
            <person name="Nogales B."/>
            <person name="Bosch R."/>
        </authorList>
    </citation>
    <scope>NUCLEOTIDE SEQUENCE [LARGE SCALE GENOMIC DNA]</scope>
    <source>
        <strain evidence="1 2">1FIGIMAR09</strain>
    </source>
</reference>
<dbReference type="eggNOG" id="COG2072">
    <property type="taxonomic scope" value="Bacteria"/>
</dbReference>
<dbReference type="PRINTS" id="PR00469">
    <property type="entry name" value="PNDRDTASEII"/>
</dbReference>
<gene>
    <name evidence="1" type="ORF">PM02_12640</name>
</gene>
<dbReference type="PANTHER" id="PTHR42877:SF4">
    <property type="entry name" value="FAD_NAD(P)-BINDING DOMAIN-CONTAINING PROTEIN-RELATED"/>
    <property type="match status" value="1"/>
</dbReference>
<comment type="caution">
    <text evidence="1">The sequence shown here is derived from an EMBL/GenBank/DDBJ whole genome shotgun (WGS) entry which is preliminary data.</text>
</comment>
<dbReference type="PANTHER" id="PTHR42877">
    <property type="entry name" value="L-ORNITHINE N(5)-MONOOXYGENASE-RELATED"/>
    <property type="match status" value="1"/>
</dbReference>
<sequence length="639" mass="70513">MELQDIFISDSFLNADEAMLRAAVQKANIPALMMSLLHLEGDDAIMSSGITPQNAPLSSNEDGLTSADRQIIRDRAVQAALEWRQSGRAVSIPDNVTLDRATSFIIGQETPASYGAMLREELPFSGPNRPAWGQGQASDADCAACPLIVIGAGMSGIAAGIRLKQAGYPFVILEKSNSVGGTWRDNDYPGCRVDTPNHIYSYSFASDFDWPARFSDGATLRSYFEEVAAQFELTDHIKLNTEVAGANWHEATGEWEVRLSDGETLRARAVISALGQLNRPKIPNLPGLDSFAGAQFHSARWDHAVELSGKRVAVIGTGASATQFVPEIVDQVAHMTILQRSPPWLVPTPDYHDDLPDDERWLIRNWPAYAAWYRMWLFRRDGVEGVLPMLFSEPGFDGKTTVSAGNAAIRDLWASYIKEQAGHDPGWVERLLPDYPPCAKRPLRDSGTWVKTLQRDDVALVQDPIASVKANGIRLADGTLIEADVIIFGTGFEADRFFAPLDITGRDGAKMADTMKNPRAYRGTLVPGFPNFFSIYGPNTNTVVGAGIIFFSECSVRYITGCLNVLSAGGHHSLEVKSEPFEAYNSWIDKKNNSAAWGMPDVDSWYKNDAGRVTQNWPGTHYEFWEMTLRPDTDHFDVR</sequence>
<name>A0A061SSI2_9RHOB</name>
<proteinExistence type="predicted"/>
<dbReference type="RefSeq" id="WP_051584158.1">
    <property type="nucleotide sequence ID" value="NZ_JEMU01000010.1"/>
</dbReference>
<keyword evidence="2" id="KW-1185">Reference proteome</keyword>